<proteinExistence type="predicted"/>
<dbReference type="PANTHER" id="PTHR42903:SF1">
    <property type="entry name" value="INNER MEMBRANE PROTEIN YCCF"/>
    <property type="match status" value="1"/>
</dbReference>
<evidence type="ECO:0000313" key="4">
    <source>
        <dbReference type="Proteomes" id="UP000235701"/>
    </source>
</evidence>
<dbReference type="PANTHER" id="PTHR42903">
    <property type="entry name" value="INNER MEMBRANE PROTEIN YCCF"/>
    <property type="match status" value="1"/>
</dbReference>
<comment type="caution">
    <text evidence="3">The sequence shown here is derived from an EMBL/GenBank/DDBJ whole genome shotgun (WGS) entry which is preliminary data.</text>
</comment>
<evidence type="ECO:0000259" key="2">
    <source>
        <dbReference type="Pfam" id="PF03733"/>
    </source>
</evidence>
<accession>A0A2N6UEQ6</accession>
<organism evidence="3 4">
    <name type="scientific">Aerococcus viridans</name>
    <dbReference type="NCBI Taxonomy" id="1377"/>
    <lineage>
        <taxon>Bacteria</taxon>
        <taxon>Bacillati</taxon>
        <taxon>Bacillota</taxon>
        <taxon>Bacilli</taxon>
        <taxon>Lactobacillales</taxon>
        <taxon>Aerococcaceae</taxon>
        <taxon>Aerococcus</taxon>
    </lineage>
</organism>
<dbReference type="EMBL" id="PNHQ01000006">
    <property type="protein sequence ID" value="PMC80040.1"/>
    <property type="molecule type" value="Genomic_DNA"/>
</dbReference>
<dbReference type="Proteomes" id="UP000235701">
    <property type="component" value="Unassembled WGS sequence"/>
</dbReference>
<feature type="transmembrane region" description="Helical" evidence="1">
    <location>
        <begin position="6"/>
        <end position="35"/>
    </location>
</feature>
<evidence type="ECO:0000313" key="3">
    <source>
        <dbReference type="EMBL" id="PMC80040.1"/>
    </source>
</evidence>
<gene>
    <name evidence="3" type="ORF">CJ191_03615</name>
</gene>
<dbReference type="RefSeq" id="WP_102198998.1">
    <property type="nucleotide sequence ID" value="NZ_PNHQ01000006.1"/>
</dbReference>
<protein>
    <submittedName>
        <fullName evidence="3">YccF domain-containing protein</fullName>
    </submittedName>
</protein>
<dbReference type="AlphaFoldDB" id="A0A2N6UEQ6"/>
<dbReference type="NCBIfam" id="NF008740">
    <property type="entry name" value="PRK11770.1-2"/>
    <property type="match status" value="1"/>
</dbReference>
<feature type="domain" description="Inner membrane component" evidence="2">
    <location>
        <begin position="4"/>
        <end position="54"/>
    </location>
</feature>
<dbReference type="OrthoDB" id="9790567at2"/>
<dbReference type="InterPro" id="IPR031308">
    <property type="entry name" value="UCP028777"/>
</dbReference>
<keyword evidence="1" id="KW-0472">Membrane</keyword>
<keyword evidence="1" id="KW-0812">Transmembrane</keyword>
<keyword evidence="4" id="KW-1185">Reference proteome</keyword>
<feature type="transmembrane region" description="Helical" evidence="1">
    <location>
        <begin position="56"/>
        <end position="75"/>
    </location>
</feature>
<keyword evidence="1" id="KW-1133">Transmembrane helix</keyword>
<evidence type="ECO:0000256" key="1">
    <source>
        <dbReference type="SAM" id="Phobius"/>
    </source>
</evidence>
<reference evidence="3 4" key="1">
    <citation type="submission" date="2017-09" db="EMBL/GenBank/DDBJ databases">
        <title>Bacterial strain isolated from the female urinary microbiota.</title>
        <authorList>
            <person name="Thomas-White K."/>
            <person name="Kumar N."/>
            <person name="Forster S."/>
            <person name="Putonti C."/>
            <person name="Lawley T."/>
            <person name="Wolfe A.J."/>
        </authorList>
    </citation>
    <scope>NUCLEOTIDE SEQUENCE [LARGE SCALE GENOMIC DNA]</scope>
    <source>
        <strain evidence="3 4">UMB0240</strain>
    </source>
</reference>
<feature type="domain" description="Inner membrane component" evidence="2">
    <location>
        <begin position="67"/>
        <end position="116"/>
    </location>
</feature>
<name>A0A2N6UEQ6_9LACT</name>
<dbReference type="Pfam" id="PF03733">
    <property type="entry name" value="YccF"/>
    <property type="match status" value="2"/>
</dbReference>
<feature type="transmembrane region" description="Helical" evidence="1">
    <location>
        <begin position="81"/>
        <end position="101"/>
    </location>
</feature>
<sequence>MGCLGNMIWMIFGGLISAFSWFIVGCLWCITIVGIPIGKQCFKMAKLSLMPFGKDVVREASGFGSFLLNILWLIFGGLELALMHLVTAGILTLTIIGIPFAKQHFKLALLSLVPFGARVIPSDTVYMDIR</sequence>
<dbReference type="PIRSF" id="PIRSF028777">
    <property type="entry name" value="UCP028777"/>
    <property type="match status" value="1"/>
</dbReference>
<dbReference type="InterPro" id="IPR005185">
    <property type="entry name" value="YccF"/>
</dbReference>
<dbReference type="InterPro" id="IPR052937">
    <property type="entry name" value="Inner_membrane_protein"/>
</dbReference>
<dbReference type="GO" id="GO:0005886">
    <property type="term" value="C:plasma membrane"/>
    <property type="evidence" value="ECO:0007669"/>
    <property type="project" value="TreeGrafter"/>
</dbReference>